<dbReference type="Proteomes" id="UP001140087">
    <property type="component" value="Unassembled WGS sequence"/>
</dbReference>
<proteinExistence type="predicted"/>
<organism evidence="1 2">
    <name type="scientific">Coemansia helicoidea</name>
    <dbReference type="NCBI Taxonomy" id="1286919"/>
    <lineage>
        <taxon>Eukaryota</taxon>
        <taxon>Fungi</taxon>
        <taxon>Fungi incertae sedis</taxon>
        <taxon>Zoopagomycota</taxon>
        <taxon>Kickxellomycotina</taxon>
        <taxon>Kickxellomycetes</taxon>
        <taxon>Kickxellales</taxon>
        <taxon>Kickxellaceae</taxon>
        <taxon>Coemansia</taxon>
    </lineage>
</organism>
<feature type="non-terminal residue" evidence="1">
    <location>
        <position position="1"/>
    </location>
</feature>
<comment type="caution">
    <text evidence="1">The sequence shown here is derived from an EMBL/GenBank/DDBJ whole genome shotgun (WGS) entry which is preliminary data.</text>
</comment>
<reference evidence="1" key="1">
    <citation type="submission" date="2022-07" db="EMBL/GenBank/DDBJ databases">
        <title>Phylogenomic reconstructions and comparative analyses of Kickxellomycotina fungi.</title>
        <authorList>
            <person name="Reynolds N.K."/>
            <person name="Stajich J.E."/>
            <person name="Barry K."/>
            <person name="Grigoriev I.V."/>
            <person name="Crous P."/>
            <person name="Smith M.E."/>
        </authorList>
    </citation>
    <scope>NUCLEOTIDE SEQUENCE</scope>
    <source>
        <strain evidence="1">BCRC 34780</strain>
    </source>
</reference>
<protein>
    <submittedName>
        <fullName evidence="1">Uncharacterized protein</fullName>
    </submittedName>
</protein>
<accession>A0ACC1KTZ7</accession>
<evidence type="ECO:0000313" key="2">
    <source>
        <dbReference type="Proteomes" id="UP001140087"/>
    </source>
</evidence>
<gene>
    <name evidence="1" type="ORF">H4R21_005261</name>
</gene>
<evidence type="ECO:0000313" key="1">
    <source>
        <dbReference type="EMBL" id="KAJ2795073.1"/>
    </source>
</evidence>
<keyword evidence="2" id="KW-1185">Reference proteome</keyword>
<name>A0ACC1KTZ7_9FUNG</name>
<sequence length="192" mass="19636">LAALVEDAGDALSAHDAALLRGIATIADLYSQASGQQDAVGARLDALVELIGANLAASPLEVDTADAMGDFAMCTIRRSVVAAELFTYALALRHALAAQGLPAAHTVGVALAQLRKTGLQSAAALRAWADKCARAQIDALWLGSADGLHAEVAQCLAAKQNQPAAAAAAKACATSWLRSAKGLIAQWEQLSL</sequence>
<dbReference type="EMBL" id="JANBUN010002286">
    <property type="protein sequence ID" value="KAJ2795073.1"/>
    <property type="molecule type" value="Genomic_DNA"/>
</dbReference>